<gene>
    <name evidence="2" type="ORF">L3081_13735</name>
</gene>
<dbReference type="SUPFAM" id="SSF55785">
    <property type="entry name" value="PYP-like sensor domain (PAS domain)"/>
    <property type="match status" value="1"/>
</dbReference>
<dbReference type="SMART" id="SM00267">
    <property type="entry name" value="GGDEF"/>
    <property type="match status" value="1"/>
</dbReference>
<evidence type="ECO:0000259" key="1">
    <source>
        <dbReference type="PROSITE" id="PS50887"/>
    </source>
</evidence>
<feature type="domain" description="GGDEF" evidence="1">
    <location>
        <begin position="162"/>
        <end position="308"/>
    </location>
</feature>
<protein>
    <submittedName>
        <fullName evidence="2">Sensor domain-containing diguanylate cyclase</fullName>
    </submittedName>
</protein>
<accession>A0ABS9X209</accession>
<name>A0ABS9X209_9GAMM</name>
<dbReference type="EMBL" id="JAKKSL010000002">
    <property type="protein sequence ID" value="MCI2284254.1"/>
    <property type="molecule type" value="Genomic_DNA"/>
</dbReference>
<dbReference type="NCBIfam" id="TIGR00254">
    <property type="entry name" value="GGDEF"/>
    <property type="match status" value="1"/>
</dbReference>
<dbReference type="PANTHER" id="PTHR46663:SF4">
    <property type="entry name" value="DIGUANYLATE CYCLASE DGCT-RELATED"/>
    <property type="match status" value="1"/>
</dbReference>
<dbReference type="InterPro" id="IPR000160">
    <property type="entry name" value="GGDEF_dom"/>
</dbReference>
<dbReference type="InterPro" id="IPR029787">
    <property type="entry name" value="Nucleotide_cyclase"/>
</dbReference>
<organism evidence="2 3">
    <name type="scientific">Colwellia maritima</name>
    <dbReference type="NCBI Taxonomy" id="2912588"/>
    <lineage>
        <taxon>Bacteria</taxon>
        <taxon>Pseudomonadati</taxon>
        <taxon>Pseudomonadota</taxon>
        <taxon>Gammaproteobacteria</taxon>
        <taxon>Alteromonadales</taxon>
        <taxon>Colwelliaceae</taxon>
        <taxon>Colwellia</taxon>
    </lineage>
</organism>
<dbReference type="Gene3D" id="3.30.70.270">
    <property type="match status" value="1"/>
</dbReference>
<dbReference type="Pfam" id="PF00990">
    <property type="entry name" value="GGDEF"/>
    <property type="match status" value="1"/>
</dbReference>
<dbReference type="InterPro" id="IPR000014">
    <property type="entry name" value="PAS"/>
</dbReference>
<dbReference type="InterPro" id="IPR035965">
    <property type="entry name" value="PAS-like_dom_sf"/>
</dbReference>
<reference evidence="2" key="1">
    <citation type="submission" date="2022-01" db="EMBL/GenBank/DDBJ databases">
        <title>Colwellia maritima, isolated from seawater.</title>
        <authorList>
            <person name="Kristyanto S."/>
            <person name="Jung J."/>
            <person name="Jeon C.O."/>
        </authorList>
    </citation>
    <scope>NUCLEOTIDE SEQUENCE</scope>
    <source>
        <strain evidence="2">MSW7</strain>
    </source>
</reference>
<dbReference type="SUPFAM" id="SSF55073">
    <property type="entry name" value="Nucleotide cyclase"/>
    <property type="match status" value="1"/>
</dbReference>
<dbReference type="CDD" id="cd01949">
    <property type="entry name" value="GGDEF"/>
    <property type="match status" value="1"/>
</dbReference>
<evidence type="ECO:0000313" key="3">
    <source>
        <dbReference type="Proteomes" id="UP001139646"/>
    </source>
</evidence>
<sequence length="308" mass="35245">MNTQDDFLELFIKLPIPLCLVSEDGIVLRINKKFTHIFGYDLDDMPTLQQWWLLAYPDSEYRDWVLSNWAEAVEVSAREGQDITPIEYTINCKDGTVREMEISGMTLANGFLATFIDVTERNIAQREIRDIAFLDLLTKVPNRRYFEHALQKSIAKIKRDNGRGALMVLDLDHFKDLNDTHGHFVGDLMLTEVAYRIRKVIRSSDTLARFGGDEFVVWIESVDTNQADFESTSLQVAEKIRAALEERYFLKVTSDNEENTIEHYCSTSIGVALVCAENADENVVFKQADNAMYAAKRAGKNRGHLFRA</sequence>
<proteinExistence type="predicted"/>
<dbReference type="PANTHER" id="PTHR46663">
    <property type="entry name" value="DIGUANYLATE CYCLASE DGCT-RELATED"/>
    <property type="match status" value="1"/>
</dbReference>
<keyword evidence="3" id="KW-1185">Reference proteome</keyword>
<dbReference type="InterPro" id="IPR043128">
    <property type="entry name" value="Rev_trsase/Diguanyl_cyclase"/>
</dbReference>
<evidence type="ECO:0000313" key="2">
    <source>
        <dbReference type="EMBL" id="MCI2284254.1"/>
    </source>
</evidence>
<dbReference type="Proteomes" id="UP001139646">
    <property type="component" value="Unassembled WGS sequence"/>
</dbReference>
<dbReference type="PROSITE" id="PS50887">
    <property type="entry name" value="GGDEF"/>
    <property type="match status" value="1"/>
</dbReference>
<dbReference type="CDD" id="cd00130">
    <property type="entry name" value="PAS"/>
    <property type="match status" value="1"/>
</dbReference>
<comment type="caution">
    <text evidence="2">The sequence shown here is derived from an EMBL/GenBank/DDBJ whole genome shotgun (WGS) entry which is preliminary data.</text>
</comment>
<dbReference type="RefSeq" id="WP_242286702.1">
    <property type="nucleotide sequence ID" value="NZ_JAKKSL010000002.1"/>
</dbReference>
<dbReference type="Gene3D" id="3.30.450.20">
    <property type="entry name" value="PAS domain"/>
    <property type="match status" value="1"/>
</dbReference>
<dbReference type="InterPro" id="IPR052163">
    <property type="entry name" value="DGC-Regulatory_Protein"/>
</dbReference>
<dbReference type="NCBIfam" id="TIGR00229">
    <property type="entry name" value="sensory_box"/>
    <property type="match status" value="1"/>
</dbReference>